<evidence type="ECO:0000313" key="3">
    <source>
        <dbReference type="EnsemblPlants" id="KQK00647"/>
    </source>
</evidence>
<dbReference type="Pfam" id="PF04640">
    <property type="entry name" value="PLATZ"/>
    <property type="match status" value="1"/>
</dbReference>
<feature type="compositionally biased region" description="Basic residues" evidence="1">
    <location>
        <begin position="190"/>
        <end position="199"/>
    </location>
</feature>
<dbReference type="InParanoid" id="I1ICB1"/>
<reference evidence="2 3" key="1">
    <citation type="journal article" date="2010" name="Nature">
        <title>Genome sequencing and analysis of the model grass Brachypodium distachyon.</title>
        <authorList>
            <consortium name="International Brachypodium Initiative"/>
        </authorList>
    </citation>
    <scope>NUCLEOTIDE SEQUENCE [LARGE SCALE GENOMIC DNA]</scope>
    <source>
        <strain evidence="2 3">Bd21</strain>
    </source>
</reference>
<evidence type="ECO:0000313" key="2">
    <source>
        <dbReference type="EMBL" id="KQK00647.1"/>
    </source>
</evidence>
<dbReference type="InterPro" id="IPR006734">
    <property type="entry name" value="PLATZ"/>
</dbReference>
<protein>
    <recommendedName>
        <fullName evidence="5">B box-type domain-containing protein</fullName>
    </recommendedName>
</protein>
<dbReference type="STRING" id="15368.I1ICB1"/>
<evidence type="ECO:0008006" key="5">
    <source>
        <dbReference type="Google" id="ProtNLM"/>
    </source>
</evidence>
<dbReference type="PANTHER" id="PTHR31065:SF59">
    <property type="entry name" value="OS02G0661400 PROTEIN"/>
    <property type="match status" value="1"/>
</dbReference>
<dbReference type="OMA" id="MRGAPQW"/>
<reference evidence="2" key="2">
    <citation type="submission" date="2017-06" db="EMBL/GenBank/DDBJ databases">
        <title>WGS assembly of Brachypodium distachyon.</title>
        <authorList>
            <consortium name="The International Brachypodium Initiative"/>
            <person name="Lucas S."/>
            <person name="Harmon-Smith M."/>
            <person name="Lail K."/>
            <person name="Tice H."/>
            <person name="Grimwood J."/>
            <person name="Bruce D."/>
            <person name="Barry K."/>
            <person name="Shu S."/>
            <person name="Lindquist E."/>
            <person name="Wang M."/>
            <person name="Pitluck S."/>
            <person name="Vogel J.P."/>
            <person name="Garvin D.F."/>
            <person name="Mockler T.C."/>
            <person name="Schmutz J."/>
            <person name="Rokhsar D."/>
            <person name="Bevan M.W."/>
        </authorList>
    </citation>
    <scope>NUCLEOTIDE SEQUENCE</scope>
    <source>
        <strain evidence="2">Bd21</strain>
    </source>
</reference>
<dbReference type="PANTHER" id="PTHR31065">
    <property type="entry name" value="PLATZ TRANSCRIPTION FACTOR FAMILY PROTEIN"/>
    <property type="match status" value="1"/>
</dbReference>
<dbReference type="OrthoDB" id="724537at2759"/>
<gene>
    <name evidence="2" type="ORF">BRADI_3g50830v3</name>
</gene>
<evidence type="ECO:0000256" key="1">
    <source>
        <dbReference type="SAM" id="MobiDB-lite"/>
    </source>
</evidence>
<dbReference type="FunCoup" id="I1ICB1">
    <property type="interactions" value="702"/>
</dbReference>
<evidence type="ECO:0000313" key="4">
    <source>
        <dbReference type="Proteomes" id="UP000008810"/>
    </source>
</evidence>
<sequence length="206" mass="22431">MAAVRGAAQWLRGLLSEEFFEACGVHPAERKNEKNHFCADCAAALCRHCLPHDPSHNVLQIWKYASCFVVRVDDLKLFDCTGIQSHTVSDHEVVFLNERTARKRSASAENPCAACARPLSSGHDCCSLFCKVKHLGESERGLRCALRVNRKAVAAAAAAAEEEAAVPEPHNGKRPRASSSDAGPSCGGSLRKRSRKQHLPARSPFC</sequence>
<dbReference type="EnsemblPlants" id="KQK00647">
    <property type="protein sequence ID" value="KQK00647"/>
    <property type="gene ID" value="BRADI_3g50830v3"/>
</dbReference>
<dbReference type="AlphaFoldDB" id="I1ICB1"/>
<dbReference type="eggNOG" id="ENOG502QRZG">
    <property type="taxonomic scope" value="Eukaryota"/>
</dbReference>
<keyword evidence="4" id="KW-1185">Reference proteome</keyword>
<accession>I1ICB1</accession>
<organism evidence="3">
    <name type="scientific">Brachypodium distachyon</name>
    <name type="common">Purple false brome</name>
    <name type="synonym">Trachynia distachya</name>
    <dbReference type="NCBI Taxonomy" id="15368"/>
    <lineage>
        <taxon>Eukaryota</taxon>
        <taxon>Viridiplantae</taxon>
        <taxon>Streptophyta</taxon>
        <taxon>Embryophyta</taxon>
        <taxon>Tracheophyta</taxon>
        <taxon>Spermatophyta</taxon>
        <taxon>Magnoliopsida</taxon>
        <taxon>Liliopsida</taxon>
        <taxon>Poales</taxon>
        <taxon>Poaceae</taxon>
        <taxon>BOP clade</taxon>
        <taxon>Pooideae</taxon>
        <taxon>Stipodae</taxon>
        <taxon>Brachypodieae</taxon>
        <taxon>Brachypodium</taxon>
    </lineage>
</organism>
<dbReference type="HOGENOM" id="CLU_070437_2_1_1"/>
<reference evidence="3" key="3">
    <citation type="submission" date="2018-08" db="UniProtKB">
        <authorList>
            <consortium name="EnsemblPlants"/>
        </authorList>
    </citation>
    <scope>IDENTIFICATION</scope>
    <source>
        <strain evidence="3">cv. Bd21</strain>
    </source>
</reference>
<dbReference type="EMBL" id="CM000882">
    <property type="protein sequence ID" value="KQK00647.1"/>
    <property type="molecule type" value="Genomic_DNA"/>
</dbReference>
<proteinExistence type="predicted"/>
<feature type="region of interest" description="Disordered" evidence="1">
    <location>
        <begin position="159"/>
        <end position="206"/>
    </location>
</feature>
<dbReference type="Proteomes" id="UP000008810">
    <property type="component" value="Chromosome 3"/>
</dbReference>
<name>I1ICB1_BRADI</name>
<dbReference type="Gramene" id="KQK00647">
    <property type="protein sequence ID" value="KQK00647"/>
    <property type="gene ID" value="BRADI_3g50830v3"/>
</dbReference>